<feature type="region of interest" description="Disordered" evidence="1">
    <location>
        <begin position="72"/>
        <end position="91"/>
    </location>
</feature>
<protein>
    <recommendedName>
        <fullName evidence="5">Secreted protein</fullName>
    </recommendedName>
</protein>
<dbReference type="AlphaFoldDB" id="A0AAE4NKD0"/>
<keyword evidence="2" id="KW-0732">Signal</keyword>
<organism evidence="3 4">
    <name type="scientific">Corynebacterium tuberculostearicum</name>
    <dbReference type="NCBI Taxonomy" id="38304"/>
    <lineage>
        <taxon>Bacteria</taxon>
        <taxon>Bacillati</taxon>
        <taxon>Actinomycetota</taxon>
        <taxon>Actinomycetes</taxon>
        <taxon>Mycobacteriales</taxon>
        <taxon>Corynebacteriaceae</taxon>
        <taxon>Corynebacterium</taxon>
    </lineage>
</organism>
<evidence type="ECO:0000256" key="2">
    <source>
        <dbReference type="SAM" id="SignalP"/>
    </source>
</evidence>
<sequence length="161" mass="17143">MRNRLSTSLVAATAVAAGLVAPATASAAEEQPKHISAECQAEVDKAKEEHLKKIENGELGSSARTPQELMQGIANGYGSSGMPKEPDCVGQEAEQRQIEALERLPIWGSSTPEKFLEVMSWVTVAASLVAALLQAFNMVATVNPAVLEPMKNALKQLGVRF</sequence>
<dbReference type="Proteomes" id="UP001185706">
    <property type="component" value="Unassembled WGS sequence"/>
</dbReference>
<dbReference type="RefSeq" id="WP_259885747.1">
    <property type="nucleotide sequence ID" value="NZ_CP073090.1"/>
</dbReference>
<name>A0AAE4NKD0_9CORY</name>
<gene>
    <name evidence="3" type="ORF">RAE03_05090</name>
</gene>
<evidence type="ECO:0000256" key="1">
    <source>
        <dbReference type="SAM" id="MobiDB-lite"/>
    </source>
</evidence>
<proteinExistence type="predicted"/>
<evidence type="ECO:0008006" key="5">
    <source>
        <dbReference type="Google" id="ProtNLM"/>
    </source>
</evidence>
<evidence type="ECO:0000313" key="4">
    <source>
        <dbReference type="Proteomes" id="UP001185706"/>
    </source>
</evidence>
<comment type="caution">
    <text evidence="3">The sequence shown here is derived from an EMBL/GenBank/DDBJ whole genome shotgun (WGS) entry which is preliminary data.</text>
</comment>
<reference evidence="3" key="1">
    <citation type="submission" date="2023-08" db="EMBL/GenBank/DDBJ databases">
        <title>Genomic characterization of the C. tuberculostearicum species complex, a ubiquitous member of the human skin microbiome.</title>
        <authorList>
            <person name="Ahmed N."/>
            <person name="Deming C."/>
            <person name="Conlan S."/>
            <person name="Segre J."/>
        </authorList>
    </citation>
    <scope>NUCLEOTIDE SEQUENCE</scope>
    <source>
        <strain evidence="3">CTNIH22</strain>
    </source>
</reference>
<accession>A0AAE4NKD0</accession>
<feature type="chain" id="PRO_5041981808" description="Secreted protein" evidence="2">
    <location>
        <begin position="28"/>
        <end position="161"/>
    </location>
</feature>
<evidence type="ECO:0000313" key="3">
    <source>
        <dbReference type="EMBL" id="MDV2419156.1"/>
    </source>
</evidence>
<feature type="signal peptide" evidence="2">
    <location>
        <begin position="1"/>
        <end position="27"/>
    </location>
</feature>
<dbReference type="EMBL" id="JAVBIB010000006">
    <property type="protein sequence ID" value="MDV2419156.1"/>
    <property type="molecule type" value="Genomic_DNA"/>
</dbReference>